<evidence type="ECO:0000313" key="2">
    <source>
        <dbReference type="Proteomes" id="UP001057134"/>
    </source>
</evidence>
<dbReference type="SUPFAM" id="SSF82771">
    <property type="entry name" value="GIY-YIG endonuclease"/>
    <property type="match status" value="1"/>
</dbReference>
<name>A0ABY4RDH0_9BACL</name>
<evidence type="ECO:0000313" key="1">
    <source>
        <dbReference type="EMBL" id="UQZ80874.1"/>
    </source>
</evidence>
<reference evidence="1" key="1">
    <citation type="submission" date="2018-02" db="EMBL/GenBank/DDBJ databases">
        <authorList>
            <person name="Kim S.-K."/>
            <person name="Jung H.-I."/>
            <person name="Lee S.-W."/>
        </authorList>
    </citation>
    <scope>NUCLEOTIDE SEQUENCE</scope>
    <source>
        <strain evidence="1">SK3146</strain>
    </source>
</reference>
<dbReference type="InterPro" id="IPR035901">
    <property type="entry name" value="GIY-YIG_endonuc_sf"/>
</dbReference>
<dbReference type="Proteomes" id="UP001057134">
    <property type="component" value="Chromosome"/>
</dbReference>
<reference evidence="1" key="2">
    <citation type="journal article" date="2021" name="J Anim Sci Technol">
        <title>Complete genome sequence of Paenibacillus konkukensis sp. nov. SK3146 as a potential probiotic strain.</title>
        <authorList>
            <person name="Jung H.I."/>
            <person name="Park S."/>
            <person name="Niu K.M."/>
            <person name="Lee S.W."/>
            <person name="Kothari D."/>
            <person name="Yi K.J."/>
            <person name="Kim S.K."/>
        </authorList>
    </citation>
    <scope>NUCLEOTIDE SEQUENCE</scope>
    <source>
        <strain evidence="1">SK3146</strain>
    </source>
</reference>
<keyword evidence="2" id="KW-1185">Reference proteome</keyword>
<evidence type="ECO:0008006" key="3">
    <source>
        <dbReference type="Google" id="ProtNLM"/>
    </source>
</evidence>
<dbReference type="EMBL" id="CP027059">
    <property type="protein sequence ID" value="UQZ80874.1"/>
    <property type="molecule type" value="Genomic_DNA"/>
</dbReference>
<sequence>MDQKKKKELANQYVQTHRQMGVYQLKNKANGKIWLGSSMDLNGMNNRLQFQLNMNTHVNKALQEDWKRYGAEQFSFEIVEQIKPREEFVQSPDELEKYKEELACMEQLWFEELQPYGERGYNKRPVK</sequence>
<dbReference type="CDD" id="cd10451">
    <property type="entry name" value="GIY-YIG_LuxR_like"/>
    <property type="match status" value="1"/>
</dbReference>
<dbReference type="Gene3D" id="3.40.1440.10">
    <property type="entry name" value="GIY-YIG endonuclease"/>
    <property type="match status" value="1"/>
</dbReference>
<dbReference type="RefSeq" id="WP_249863154.1">
    <property type="nucleotide sequence ID" value="NZ_CP027059.1"/>
</dbReference>
<accession>A0ABY4RDH0</accession>
<organism evidence="1 2">
    <name type="scientific">Paenibacillus konkukensis</name>
    <dbReference type="NCBI Taxonomy" id="2020716"/>
    <lineage>
        <taxon>Bacteria</taxon>
        <taxon>Bacillati</taxon>
        <taxon>Bacillota</taxon>
        <taxon>Bacilli</taxon>
        <taxon>Bacillales</taxon>
        <taxon>Paenibacillaceae</taxon>
        <taxon>Paenibacillus</taxon>
    </lineage>
</organism>
<gene>
    <name evidence="1" type="ORF">SK3146_00030</name>
</gene>
<proteinExistence type="predicted"/>
<protein>
    <recommendedName>
        <fullName evidence="3">LuxR family transcriptional regulator</fullName>
    </recommendedName>
</protein>